<dbReference type="InterPro" id="IPR001638">
    <property type="entry name" value="Solute-binding_3/MltF_N"/>
</dbReference>
<evidence type="ECO:0000256" key="2">
    <source>
        <dbReference type="ARBA" id="ARBA00004429"/>
    </source>
</evidence>
<dbReference type="Pfam" id="PF01627">
    <property type="entry name" value="Hpt"/>
    <property type="match status" value="1"/>
</dbReference>
<dbReference type="GO" id="GO:0000155">
    <property type="term" value="F:phosphorelay sensor kinase activity"/>
    <property type="evidence" value="ECO:0007669"/>
    <property type="project" value="InterPro"/>
</dbReference>
<dbReference type="Gene3D" id="1.20.120.160">
    <property type="entry name" value="HPT domain"/>
    <property type="match status" value="1"/>
</dbReference>
<dbReference type="CDD" id="cd16922">
    <property type="entry name" value="HATPase_EvgS-ArcB-TorS-like"/>
    <property type="match status" value="1"/>
</dbReference>
<accession>A0AAJ2VZF3</accession>
<dbReference type="Gene3D" id="3.40.50.2300">
    <property type="match status" value="1"/>
</dbReference>
<evidence type="ECO:0000256" key="16">
    <source>
        <dbReference type="PROSITE-ProRule" id="PRU00169"/>
    </source>
</evidence>
<dbReference type="SUPFAM" id="SSF52172">
    <property type="entry name" value="CheY-like"/>
    <property type="match status" value="1"/>
</dbReference>
<organism evidence="22 23">
    <name type="scientific">Scandinavium lactucae</name>
    <dbReference type="NCBI Taxonomy" id="3095028"/>
    <lineage>
        <taxon>Bacteria</taxon>
        <taxon>Pseudomonadati</taxon>
        <taxon>Pseudomonadota</taxon>
        <taxon>Gammaproteobacteria</taxon>
        <taxon>Enterobacterales</taxon>
        <taxon>Enterobacteriaceae</taxon>
        <taxon>Scandinavium</taxon>
    </lineage>
</organism>
<dbReference type="PROSITE" id="PS50110">
    <property type="entry name" value="RESPONSE_REGULATORY"/>
    <property type="match status" value="1"/>
</dbReference>
<dbReference type="InterPro" id="IPR036890">
    <property type="entry name" value="HATPase_C_sf"/>
</dbReference>
<comment type="catalytic activity">
    <reaction evidence="1">
        <text>ATP + protein L-histidine = ADP + protein N-phospho-L-histidine.</text>
        <dbReference type="EC" id="2.7.13.3"/>
    </reaction>
</comment>
<feature type="modified residue" description="Phosphohistidine" evidence="15">
    <location>
        <position position="989"/>
    </location>
</feature>
<dbReference type="Pfam" id="PF00072">
    <property type="entry name" value="Response_reg"/>
    <property type="match status" value="1"/>
</dbReference>
<keyword evidence="12 18" id="KW-1133">Transmembrane helix</keyword>
<dbReference type="PROSITE" id="PS50894">
    <property type="entry name" value="HPT"/>
    <property type="match status" value="1"/>
</dbReference>
<dbReference type="InterPro" id="IPR036097">
    <property type="entry name" value="HisK_dim/P_sf"/>
</dbReference>
<dbReference type="InterPro" id="IPR011006">
    <property type="entry name" value="CheY-like_superfamily"/>
</dbReference>
<evidence type="ECO:0000256" key="15">
    <source>
        <dbReference type="PROSITE-ProRule" id="PRU00110"/>
    </source>
</evidence>
<evidence type="ECO:0000256" key="3">
    <source>
        <dbReference type="ARBA" id="ARBA00012438"/>
    </source>
</evidence>
<keyword evidence="14 18" id="KW-0472">Membrane</keyword>
<evidence type="ECO:0000256" key="10">
    <source>
        <dbReference type="ARBA" id="ARBA00022777"/>
    </source>
</evidence>
<evidence type="ECO:0000256" key="8">
    <source>
        <dbReference type="ARBA" id="ARBA00022692"/>
    </source>
</evidence>
<dbReference type="CDD" id="cd17546">
    <property type="entry name" value="REC_hyHK_CKI1_RcsC-like"/>
    <property type="match status" value="1"/>
</dbReference>
<evidence type="ECO:0000256" key="9">
    <source>
        <dbReference type="ARBA" id="ARBA00022729"/>
    </source>
</evidence>
<dbReference type="CDD" id="cd00088">
    <property type="entry name" value="HPT"/>
    <property type="match status" value="1"/>
</dbReference>
<dbReference type="Gene3D" id="1.10.287.130">
    <property type="match status" value="1"/>
</dbReference>
<feature type="domain" description="Histidine kinase" evidence="19">
    <location>
        <begin position="563"/>
        <end position="784"/>
    </location>
</feature>
<evidence type="ECO:0000256" key="18">
    <source>
        <dbReference type="SAM" id="Phobius"/>
    </source>
</evidence>
<dbReference type="RefSeq" id="WP_319630337.1">
    <property type="nucleotide sequence ID" value="NZ_JAWXRB010000045.1"/>
</dbReference>
<name>A0AAJ2VZF3_9ENTR</name>
<evidence type="ECO:0000313" key="23">
    <source>
        <dbReference type="Proteomes" id="UP001282336"/>
    </source>
</evidence>
<keyword evidence="10" id="KW-0418">Kinase</keyword>
<feature type="modified residue" description="4-aspartylphosphate" evidence="16">
    <location>
        <position position="856"/>
    </location>
</feature>
<evidence type="ECO:0000256" key="17">
    <source>
        <dbReference type="SAM" id="Coils"/>
    </source>
</evidence>
<dbReference type="SUPFAM" id="SSF47384">
    <property type="entry name" value="Homodimeric domain of signal transducing histidine kinase"/>
    <property type="match status" value="1"/>
</dbReference>
<keyword evidence="7" id="KW-0808">Transferase</keyword>
<dbReference type="Pfam" id="PF02518">
    <property type="entry name" value="HATPase_c"/>
    <property type="match status" value="1"/>
</dbReference>
<dbReference type="SUPFAM" id="SSF55874">
    <property type="entry name" value="ATPase domain of HSP90 chaperone/DNA topoisomerase II/histidine kinase"/>
    <property type="match status" value="1"/>
</dbReference>
<evidence type="ECO:0000256" key="13">
    <source>
        <dbReference type="ARBA" id="ARBA00023012"/>
    </source>
</evidence>
<dbReference type="Gene3D" id="3.30.565.10">
    <property type="entry name" value="Histidine kinase-like ATPase, C-terminal domain"/>
    <property type="match status" value="1"/>
</dbReference>
<dbReference type="InterPro" id="IPR003661">
    <property type="entry name" value="HisK_dim/P_dom"/>
</dbReference>
<dbReference type="InterPro" id="IPR001789">
    <property type="entry name" value="Sig_transdc_resp-reg_receiver"/>
</dbReference>
<dbReference type="SUPFAM" id="SSF47226">
    <property type="entry name" value="Histidine-containing phosphotransfer domain, HPT domain"/>
    <property type="match status" value="1"/>
</dbReference>
<dbReference type="Proteomes" id="UP001282336">
    <property type="component" value="Unassembled WGS sequence"/>
</dbReference>
<comment type="caution">
    <text evidence="22">The sequence shown here is derived from an EMBL/GenBank/DDBJ whole genome shotgun (WGS) entry which is preliminary data.</text>
</comment>
<keyword evidence="9" id="KW-0732">Signal</keyword>
<keyword evidence="17" id="KW-0175">Coiled coil</keyword>
<gene>
    <name evidence="22" type="ORF">SIL20_20620</name>
</gene>
<comment type="subcellular location">
    <subcellularLocation>
        <location evidence="2">Cell inner membrane</location>
        <topology evidence="2">Multi-pass membrane protein</topology>
    </subcellularLocation>
</comment>
<dbReference type="SMART" id="SM00448">
    <property type="entry name" value="REC"/>
    <property type="match status" value="1"/>
</dbReference>
<dbReference type="PANTHER" id="PTHR43047">
    <property type="entry name" value="TWO-COMPONENT HISTIDINE PROTEIN KINASE"/>
    <property type="match status" value="1"/>
</dbReference>
<dbReference type="InterPro" id="IPR003594">
    <property type="entry name" value="HATPase_dom"/>
</dbReference>
<dbReference type="EC" id="2.7.13.3" evidence="3"/>
<dbReference type="SMART" id="SM00062">
    <property type="entry name" value="PBPb"/>
    <property type="match status" value="2"/>
</dbReference>
<dbReference type="SMART" id="SM00388">
    <property type="entry name" value="HisKA"/>
    <property type="match status" value="1"/>
</dbReference>
<evidence type="ECO:0000256" key="12">
    <source>
        <dbReference type="ARBA" id="ARBA00022989"/>
    </source>
</evidence>
<dbReference type="InterPro" id="IPR036641">
    <property type="entry name" value="HPT_dom_sf"/>
</dbReference>
<evidence type="ECO:0000259" key="20">
    <source>
        <dbReference type="PROSITE" id="PS50110"/>
    </source>
</evidence>
<evidence type="ECO:0000256" key="4">
    <source>
        <dbReference type="ARBA" id="ARBA00022475"/>
    </source>
</evidence>
<protein>
    <recommendedName>
        <fullName evidence="3">histidine kinase</fullName>
        <ecNumber evidence="3">2.7.13.3</ecNumber>
    </recommendedName>
</protein>
<keyword evidence="5" id="KW-0997">Cell inner membrane</keyword>
<evidence type="ECO:0000256" key="14">
    <source>
        <dbReference type="ARBA" id="ARBA00023136"/>
    </source>
</evidence>
<dbReference type="PRINTS" id="PR00344">
    <property type="entry name" value="BCTRLSENSOR"/>
</dbReference>
<feature type="domain" description="Response regulatory" evidence="20">
    <location>
        <begin position="805"/>
        <end position="926"/>
    </location>
</feature>
<dbReference type="CDD" id="cd13705">
    <property type="entry name" value="PBP2_BvgS_D1"/>
    <property type="match status" value="1"/>
</dbReference>
<keyword evidence="6 16" id="KW-0597">Phosphoprotein</keyword>
<dbReference type="SMART" id="SM00387">
    <property type="entry name" value="HATPase_c"/>
    <property type="match status" value="1"/>
</dbReference>
<dbReference type="AlphaFoldDB" id="A0AAJ2VZF3"/>
<keyword evidence="11" id="KW-0547">Nucleotide-binding</keyword>
<dbReference type="InterPro" id="IPR008207">
    <property type="entry name" value="Sig_transdc_His_kin_Hpt_dom"/>
</dbReference>
<dbReference type="EMBL" id="JAWXRC010000042">
    <property type="protein sequence ID" value="MDX6033908.1"/>
    <property type="molecule type" value="Genomic_DNA"/>
</dbReference>
<keyword evidence="11" id="KW-0067">ATP-binding</keyword>
<dbReference type="CDD" id="cd00082">
    <property type="entry name" value="HisKA"/>
    <property type="match status" value="1"/>
</dbReference>
<evidence type="ECO:0000256" key="11">
    <source>
        <dbReference type="ARBA" id="ARBA00022840"/>
    </source>
</evidence>
<dbReference type="SUPFAM" id="SSF53850">
    <property type="entry name" value="Periplasmic binding protein-like II"/>
    <property type="match status" value="2"/>
</dbReference>
<reference evidence="22" key="1">
    <citation type="submission" date="2023-11" db="EMBL/GenBank/DDBJ databases">
        <title>Scandinavium wanjuensis sp. nov., isolated from lettuce South Korea.</title>
        <authorList>
            <person name="Park J."/>
            <person name="Park S."/>
            <person name="Oh K.K."/>
            <person name="Cho G.S."/>
            <person name="Franz C.M.A.P."/>
        </authorList>
    </citation>
    <scope>NUCLEOTIDE SEQUENCE</scope>
    <source>
        <strain evidence="22">V105_12</strain>
    </source>
</reference>
<evidence type="ECO:0000256" key="5">
    <source>
        <dbReference type="ARBA" id="ARBA00022519"/>
    </source>
</evidence>
<evidence type="ECO:0000259" key="21">
    <source>
        <dbReference type="PROSITE" id="PS50894"/>
    </source>
</evidence>
<dbReference type="GO" id="GO:0009927">
    <property type="term" value="F:histidine phosphotransfer kinase activity"/>
    <property type="evidence" value="ECO:0007669"/>
    <property type="project" value="TreeGrafter"/>
</dbReference>
<keyword evidence="4" id="KW-1003">Cell membrane</keyword>
<dbReference type="InterPro" id="IPR049870">
    <property type="entry name" value="BvgS-like_periplasmic1"/>
</dbReference>
<evidence type="ECO:0000256" key="7">
    <source>
        <dbReference type="ARBA" id="ARBA00022679"/>
    </source>
</evidence>
<proteinExistence type="predicted"/>
<sequence>MSHTSIQTEVSGQAPGVAQWLKQHSTLRVGVSASAHPPFQLDTDPADFEGITADYLALLAPALGVTFQVLQYPNRQAAIAALDSAEVDMITGDPTLADAHPSLLATDSYLTDRAVLVGQLPVQQSQLAPYKTLVYVGNNALQAALHEAYPQLKLIASPDYYNAFMTVINDESAAMWTNAITAEDLNRRMFDKRLVISRSHALPVQDLKFITRRDLPQLASAINKVLNNISPQTHSLIAQTWGLKAVAPAPPKVPALTIEEADWVALHPELSVFVVHTHIPLTYINDDGEESGYASALLKKMAAQNGITLRWHAFSNVIEMRNELKKSPDALIAVADASAHEDPDVIFSRPYQISNWVLVTRKSFPQVKSLSAMNGKKVAVFTGTYYLPALRKQFPEVQFVEEDFSLETALSLVTHRIDGAIVPQTSASFVLKSYLEDRFRIATILPLPPLRLAMATSVANRPLLSIIDKMLRELPPRTLDAQLNGWQMRYALERFEAWGRYRTTLTVAAAIVLVIVLMLAFYYWRNRFLKRNLETQQKLQNELKATKRQVEKASASKSVFLSQMSHEIRTPLNALIGLLELENMGKSSPEQRRNNIAVAYESSKSLLMLVGDILDMAKIESGTFLVRQVPVSLGEILNNVSTLFRYSAEDKGLTLLTQLDVQTDRIICDPLMLTQIASNLLSNAIKFTPQGEVEMIIYQTRSLRGTHAEYVLEVCDSGPGLTPEQQTAIFEPFVQVDSGQTSQTGTGLGLSICRQLAGLLNGALEVDSTPGEGTTFIFRFSAPPDIVTPAGTQQPGIIPATTARKILLVDDHAPNRMLLAQQLEYAGHHSVAAENGAQALRLWLEEDPPFDTVITDCNMPGMSGFELVRQLREQEKLAGRDPQPMFGLTAMAEQKVKSLAAQAGMTDCLFKPVELARLLACIEGAESAQSPSSQLDSGVILSLDKLEKLQPEMFNTLILAVIKQNEQDMSALQEAIEAEDFAAIRRAAHSLVGGAHLIEAAGLAQACQTVEIAAEETNLPRIKTLAATCVTQIMQLDTQLKQVLDDNERNDARES</sequence>
<dbReference type="InterPro" id="IPR004358">
    <property type="entry name" value="Sig_transdc_His_kin-like_C"/>
</dbReference>
<dbReference type="Pfam" id="PF00497">
    <property type="entry name" value="SBP_bac_3"/>
    <property type="match status" value="2"/>
</dbReference>
<dbReference type="InterPro" id="IPR005467">
    <property type="entry name" value="His_kinase_dom"/>
</dbReference>
<feature type="coiled-coil region" evidence="17">
    <location>
        <begin position="526"/>
        <end position="556"/>
    </location>
</feature>
<dbReference type="Pfam" id="PF00512">
    <property type="entry name" value="HisKA"/>
    <property type="match status" value="1"/>
</dbReference>
<feature type="transmembrane region" description="Helical" evidence="18">
    <location>
        <begin position="505"/>
        <end position="524"/>
    </location>
</feature>
<feature type="domain" description="HPt" evidence="21">
    <location>
        <begin position="950"/>
        <end position="1051"/>
    </location>
</feature>
<evidence type="ECO:0000259" key="19">
    <source>
        <dbReference type="PROSITE" id="PS50109"/>
    </source>
</evidence>
<evidence type="ECO:0000256" key="6">
    <source>
        <dbReference type="ARBA" id="ARBA00022553"/>
    </source>
</evidence>
<dbReference type="PANTHER" id="PTHR43047:SF72">
    <property type="entry name" value="OSMOSENSING HISTIDINE PROTEIN KINASE SLN1"/>
    <property type="match status" value="1"/>
</dbReference>
<keyword evidence="13" id="KW-0902">Two-component regulatory system</keyword>
<evidence type="ECO:0000313" key="22">
    <source>
        <dbReference type="EMBL" id="MDX6033908.1"/>
    </source>
</evidence>
<dbReference type="PROSITE" id="PS50109">
    <property type="entry name" value="HIS_KIN"/>
    <property type="match status" value="1"/>
</dbReference>
<dbReference type="Gene3D" id="3.40.190.10">
    <property type="entry name" value="Periplasmic binding protein-like II"/>
    <property type="match status" value="4"/>
</dbReference>
<dbReference type="GO" id="GO:0005886">
    <property type="term" value="C:plasma membrane"/>
    <property type="evidence" value="ECO:0007669"/>
    <property type="project" value="UniProtKB-SubCell"/>
</dbReference>
<evidence type="ECO:0000256" key="1">
    <source>
        <dbReference type="ARBA" id="ARBA00000085"/>
    </source>
</evidence>
<keyword evidence="8 18" id="KW-0812">Transmembrane</keyword>